<dbReference type="AlphaFoldDB" id="A0A914Z7Q8"/>
<feature type="compositionally biased region" description="Polar residues" evidence="1">
    <location>
        <begin position="140"/>
        <end position="151"/>
    </location>
</feature>
<name>A0A914Z7Q8_9BILA</name>
<protein>
    <submittedName>
        <fullName evidence="4">Uncharacterized protein</fullName>
    </submittedName>
</protein>
<organism evidence="3 4">
    <name type="scientific">Panagrolaimus superbus</name>
    <dbReference type="NCBI Taxonomy" id="310955"/>
    <lineage>
        <taxon>Eukaryota</taxon>
        <taxon>Metazoa</taxon>
        <taxon>Ecdysozoa</taxon>
        <taxon>Nematoda</taxon>
        <taxon>Chromadorea</taxon>
        <taxon>Rhabditida</taxon>
        <taxon>Tylenchina</taxon>
        <taxon>Panagrolaimomorpha</taxon>
        <taxon>Panagrolaimoidea</taxon>
        <taxon>Panagrolaimidae</taxon>
        <taxon>Panagrolaimus</taxon>
    </lineage>
</organism>
<evidence type="ECO:0000313" key="3">
    <source>
        <dbReference type="Proteomes" id="UP000887577"/>
    </source>
</evidence>
<feature type="compositionally biased region" description="Polar residues" evidence="1">
    <location>
        <begin position="159"/>
        <end position="170"/>
    </location>
</feature>
<feature type="region of interest" description="Disordered" evidence="1">
    <location>
        <begin position="101"/>
        <end position="187"/>
    </location>
</feature>
<proteinExistence type="predicted"/>
<feature type="chain" id="PRO_5038069944" evidence="2">
    <location>
        <begin position="22"/>
        <end position="211"/>
    </location>
</feature>
<evidence type="ECO:0000256" key="1">
    <source>
        <dbReference type="SAM" id="MobiDB-lite"/>
    </source>
</evidence>
<dbReference type="WBParaSite" id="PSU_v2.g8359.t1">
    <property type="protein sequence ID" value="PSU_v2.g8359.t1"/>
    <property type="gene ID" value="PSU_v2.g8359"/>
</dbReference>
<dbReference type="Proteomes" id="UP000887577">
    <property type="component" value="Unplaced"/>
</dbReference>
<accession>A0A914Z7Q8</accession>
<keyword evidence="3" id="KW-1185">Reference proteome</keyword>
<evidence type="ECO:0000256" key="2">
    <source>
        <dbReference type="SAM" id="SignalP"/>
    </source>
</evidence>
<evidence type="ECO:0000313" key="4">
    <source>
        <dbReference type="WBParaSite" id="PSU_v2.g8359.t1"/>
    </source>
</evidence>
<feature type="signal peptide" evidence="2">
    <location>
        <begin position="1"/>
        <end position="21"/>
    </location>
</feature>
<reference evidence="4" key="1">
    <citation type="submission" date="2022-11" db="UniProtKB">
        <authorList>
            <consortium name="WormBaseParasite"/>
        </authorList>
    </citation>
    <scope>IDENTIFICATION</scope>
</reference>
<keyword evidence="2" id="KW-0732">Signal</keyword>
<sequence length="211" mass="22523">MKISIVLICCPLLLSIQFTFCIDVSINGFKPNLPSLPELPDGIPGLPKLPDGIPGLPKLPDGIPGLPKLPDGIPGLPKLPDGIPGLPKLPDGIPGLPKLPDGIPGLPNLPDGIPGMPKTEKDLCKTEGICSNERAPPSDPHQNPSNPQYPSDKSPFQPHPQQDSYVPTDNSHTEESDPDSDAIDTDDIENSGLKYRVTLTALILSLFFKFL</sequence>
<feature type="compositionally biased region" description="Acidic residues" evidence="1">
    <location>
        <begin position="176"/>
        <end position="187"/>
    </location>
</feature>